<protein>
    <submittedName>
        <fullName evidence="1">Glutathione hydrolase proenzyme</fullName>
    </submittedName>
</protein>
<organism evidence="1 2">
    <name type="scientific">Geodia barretti</name>
    <name type="common">Barrett's horny sponge</name>
    <dbReference type="NCBI Taxonomy" id="519541"/>
    <lineage>
        <taxon>Eukaryota</taxon>
        <taxon>Metazoa</taxon>
        <taxon>Porifera</taxon>
        <taxon>Demospongiae</taxon>
        <taxon>Heteroscleromorpha</taxon>
        <taxon>Tetractinellida</taxon>
        <taxon>Astrophorina</taxon>
        <taxon>Geodiidae</taxon>
        <taxon>Geodia</taxon>
    </lineage>
</organism>
<evidence type="ECO:0000313" key="2">
    <source>
        <dbReference type="Proteomes" id="UP001174909"/>
    </source>
</evidence>
<dbReference type="EMBL" id="CASHTH010000036">
    <property type="protein sequence ID" value="CAI7989782.1"/>
    <property type="molecule type" value="Genomic_DNA"/>
</dbReference>
<dbReference type="SUPFAM" id="SSF56235">
    <property type="entry name" value="N-terminal nucleophile aminohydrolases (Ntn hydrolases)"/>
    <property type="match status" value="1"/>
</dbReference>
<proteinExistence type="predicted"/>
<comment type="caution">
    <text evidence="1">The sequence shown here is derived from an EMBL/GenBank/DDBJ whole genome shotgun (WGS) entry which is preliminary data.</text>
</comment>
<keyword evidence="2" id="KW-1185">Reference proteome</keyword>
<dbReference type="AlphaFoldDB" id="A0AA35QSM1"/>
<gene>
    <name evidence="1" type="ORF">GBAR_LOCUS329</name>
</gene>
<sequence>MNADSSFRHRNWARTFHWIVQSFAVALPEIQDSTGLNSVGVAGVMSAMDLTAGQFALPSGLVVDVLRCYWELLLGLFASAAVVRQTNASIHHSTRRHERQGVVTSGHYLVSSVGLQMLMRGGNAIDAAAAMGICETLLEPQSCGIGGEVPTLVYIAKERRTYAVSGMGWSPEALTIDWCRQTA</sequence>
<dbReference type="PANTHER" id="PTHR43881">
    <property type="entry name" value="GAMMA-GLUTAMYLTRANSPEPTIDASE (AFU_ORTHOLOGUE AFUA_4G13580)"/>
    <property type="match status" value="1"/>
</dbReference>
<keyword evidence="1" id="KW-0378">Hydrolase</keyword>
<dbReference type="Proteomes" id="UP001174909">
    <property type="component" value="Unassembled WGS sequence"/>
</dbReference>
<dbReference type="GO" id="GO:0016787">
    <property type="term" value="F:hydrolase activity"/>
    <property type="evidence" value="ECO:0007669"/>
    <property type="project" value="UniProtKB-KW"/>
</dbReference>
<dbReference type="Pfam" id="PF01019">
    <property type="entry name" value="G_glu_transpept"/>
    <property type="match status" value="1"/>
</dbReference>
<evidence type="ECO:0000313" key="1">
    <source>
        <dbReference type="EMBL" id="CAI7989782.1"/>
    </source>
</evidence>
<accession>A0AA35QSM1</accession>
<dbReference type="InterPro" id="IPR029055">
    <property type="entry name" value="Ntn_hydrolases_N"/>
</dbReference>
<reference evidence="1" key="1">
    <citation type="submission" date="2023-03" db="EMBL/GenBank/DDBJ databases">
        <authorList>
            <person name="Steffen K."/>
            <person name="Cardenas P."/>
        </authorList>
    </citation>
    <scope>NUCLEOTIDE SEQUENCE</scope>
</reference>
<name>A0AA35QSM1_GEOBA</name>
<dbReference type="InterPro" id="IPR052896">
    <property type="entry name" value="GGT-like_enzyme"/>
</dbReference>
<dbReference type="PANTHER" id="PTHR43881:SF1">
    <property type="entry name" value="GAMMA-GLUTAMYLTRANSPEPTIDASE (AFU_ORTHOLOGUE AFUA_4G13580)"/>
    <property type="match status" value="1"/>
</dbReference>